<proteinExistence type="predicted"/>
<dbReference type="EMBL" id="OU503047">
    <property type="protein sequence ID" value="CAI9772849.1"/>
    <property type="molecule type" value="Genomic_DNA"/>
</dbReference>
<dbReference type="AlphaFoldDB" id="A0AAD1ZP20"/>
<dbReference type="PANTHER" id="PTHR22100:SF13">
    <property type="entry name" value="WINGS APART-LIKE PROTEIN HOMOLOG"/>
    <property type="match status" value="1"/>
</dbReference>
<gene>
    <name evidence="1" type="ORF">FPE_LOCUS20279</name>
</gene>
<dbReference type="PANTHER" id="PTHR22100">
    <property type="entry name" value="WINGS APART-LIKE PROTEIN HOMOLOG"/>
    <property type="match status" value="1"/>
</dbReference>
<reference evidence="1" key="1">
    <citation type="submission" date="2023-05" db="EMBL/GenBank/DDBJ databases">
        <authorList>
            <person name="Huff M."/>
        </authorList>
    </citation>
    <scope>NUCLEOTIDE SEQUENCE</scope>
</reference>
<dbReference type="InterPro" id="IPR011989">
    <property type="entry name" value="ARM-like"/>
</dbReference>
<keyword evidence="2" id="KW-1185">Reference proteome</keyword>
<dbReference type="Gene3D" id="1.25.10.10">
    <property type="entry name" value="Leucine-rich Repeat Variant"/>
    <property type="match status" value="1"/>
</dbReference>
<name>A0AAD1ZP20_9LAMI</name>
<accession>A0AAD1ZP20</accession>
<organism evidence="1 2">
    <name type="scientific">Fraxinus pennsylvanica</name>
    <dbReference type="NCBI Taxonomy" id="56036"/>
    <lineage>
        <taxon>Eukaryota</taxon>
        <taxon>Viridiplantae</taxon>
        <taxon>Streptophyta</taxon>
        <taxon>Embryophyta</taxon>
        <taxon>Tracheophyta</taxon>
        <taxon>Spermatophyta</taxon>
        <taxon>Magnoliopsida</taxon>
        <taxon>eudicotyledons</taxon>
        <taxon>Gunneridae</taxon>
        <taxon>Pentapetalae</taxon>
        <taxon>asterids</taxon>
        <taxon>lamiids</taxon>
        <taxon>Lamiales</taxon>
        <taxon>Oleaceae</taxon>
        <taxon>Oleeae</taxon>
        <taxon>Fraxinus</taxon>
    </lineage>
</organism>
<protein>
    <submittedName>
        <fullName evidence="1">Uncharacterized protein</fullName>
    </submittedName>
</protein>
<dbReference type="InterPro" id="IPR039874">
    <property type="entry name" value="WAPL"/>
</dbReference>
<evidence type="ECO:0000313" key="2">
    <source>
        <dbReference type="Proteomes" id="UP000834106"/>
    </source>
</evidence>
<evidence type="ECO:0000313" key="1">
    <source>
        <dbReference type="EMBL" id="CAI9772849.1"/>
    </source>
</evidence>
<sequence length="163" mass="17736">MLKSIKNCKEVRYHIQKGGFLGLEWRIGQAVASVIGSDCSETSFSNCNHQVAPSRQEYHISGNPGRNTTTGDDSLPISAISWLATSSVSLPSLEGTEEDRKDVIPLLCSIFLANQGAGEATGEGKCLSWDDDDSLLEAYAALLLAFLSTERLVHHRRLILSQT</sequence>
<dbReference type="Proteomes" id="UP000834106">
    <property type="component" value="Chromosome 12"/>
</dbReference>